<feature type="compositionally biased region" description="Basic and acidic residues" evidence="1">
    <location>
        <begin position="416"/>
        <end position="427"/>
    </location>
</feature>
<dbReference type="AlphaFoldDB" id="A0A9W4ILZ4"/>
<feature type="compositionally biased region" description="Basic and acidic residues" evidence="1">
    <location>
        <begin position="108"/>
        <end position="122"/>
    </location>
</feature>
<feature type="region of interest" description="Disordered" evidence="1">
    <location>
        <begin position="104"/>
        <end position="176"/>
    </location>
</feature>
<protein>
    <submittedName>
        <fullName evidence="2">Uncharacterized protein</fullName>
    </submittedName>
</protein>
<feature type="region of interest" description="Disordered" evidence="1">
    <location>
        <begin position="295"/>
        <end position="318"/>
    </location>
</feature>
<proteinExistence type="predicted"/>
<sequence length="508" mass="58212">MSGNYDYPFSSRMPTPRRPDLLRLQNLRNLVAERNRAGASTSYHATRALETLNQEIVDHHLDRTRDRSNLEQAHFEQARAAVDRQIQQLQSELASPAERIQHIRHNQLRSERPPSRFSPESHSRRRSVPWPTLAPNPGASRSPSLMPPSGQSGHDDQGRQKRRKLDTDDERIPFDTDDGCTPFKGFNYGLYGQVLPGELKMSLLTCDGGELDPDGVSSLPENILNNDQSIYSTKEDRCNLILCHKNETPFCLKKIVIRAPSHCRFDAPIQEGMVFVAMSTDDPFTQTAESHMQYSSQWRRRPRRSGLPPSEEYLSGFRPPLQNIERTVLTGPNSHYPLDILEDPRAQFRITTEYHENKEDNAYSDNEEEAPLEFSTQEEPAERYTSDTTDTPSDEDDMHYLRRRVIQNQHRAAVNRHSENRSRREPSLSHSNSDDSTPPPADVLKPLARFFLERERNIVTIKFDPPPSGRYILIKLWSPHPHEGNVNIESIIAHGYAGPRFFPSITAR</sequence>
<evidence type="ECO:0000313" key="3">
    <source>
        <dbReference type="Proteomes" id="UP001152646"/>
    </source>
</evidence>
<name>A0A9W4ILZ4_9EURO</name>
<feature type="region of interest" description="Disordered" evidence="1">
    <location>
        <begin position="410"/>
        <end position="442"/>
    </location>
</feature>
<comment type="caution">
    <text evidence="2">The sequence shown here is derived from an EMBL/GenBank/DDBJ whole genome shotgun (WGS) entry which is preliminary data.</text>
</comment>
<evidence type="ECO:0000256" key="1">
    <source>
        <dbReference type="SAM" id="MobiDB-lite"/>
    </source>
</evidence>
<gene>
    <name evidence="2" type="ORF">PSALAMII_LOCUS2631</name>
</gene>
<evidence type="ECO:0000313" key="2">
    <source>
        <dbReference type="EMBL" id="CAG8330749.1"/>
    </source>
</evidence>
<accession>A0A9W4ILZ4</accession>
<organism evidence="2 3">
    <name type="scientific">Penicillium salamii</name>
    <dbReference type="NCBI Taxonomy" id="1612424"/>
    <lineage>
        <taxon>Eukaryota</taxon>
        <taxon>Fungi</taxon>
        <taxon>Dikarya</taxon>
        <taxon>Ascomycota</taxon>
        <taxon>Pezizomycotina</taxon>
        <taxon>Eurotiomycetes</taxon>
        <taxon>Eurotiomycetidae</taxon>
        <taxon>Eurotiales</taxon>
        <taxon>Aspergillaceae</taxon>
        <taxon>Penicillium</taxon>
    </lineage>
</organism>
<dbReference type="EMBL" id="CAJVPA010000110">
    <property type="protein sequence ID" value="CAG8330749.1"/>
    <property type="molecule type" value="Genomic_DNA"/>
</dbReference>
<dbReference type="OrthoDB" id="2351940at2759"/>
<reference evidence="2" key="1">
    <citation type="submission" date="2021-07" db="EMBL/GenBank/DDBJ databases">
        <authorList>
            <person name="Branca A.L. A."/>
        </authorList>
    </citation>
    <scope>NUCLEOTIDE SEQUENCE</scope>
</reference>
<feature type="region of interest" description="Disordered" evidence="1">
    <location>
        <begin position="355"/>
        <end position="396"/>
    </location>
</feature>
<dbReference type="Proteomes" id="UP001152646">
    <property type="component" value="Unassembled WGS sequence"/>
</dbReference>